<dbReference type="HOGENOM" id="CLU_2590130_0_0_1"/>
<organism evidence="1 2">
    <name type="scientific">Laccaria amethystina LaAM-08-1</name>
    <dbReference type="NCBI Taxonomy" id="1095629"/>
    <lineage>
        <taxon>Eukaryota</taxon>
        <taxon>Fungi</taxon>
        <taxon>Dikarya</taxon>
        <taxon>Basidiomycota</taxon>
        <taxon>Agaricomycotina</taxon>
        <taxon>Agaricomycetes</taxon>
        <taxon>Agaricomycetidae</taxon>
        <taxon>Agaricales</taxon>
        <taxon>Agaricineae</taxon>
        <taxon>Hydnangiaceae</taxon>
        <taxon>Laccaria</taxon>
    </lineage>
</organism>
<dbReference type="EMBL" id="KN838563">
    <property type="protein sequence ID" value="KIK05099.1"/>
    <property type="molecule type" value="Genomic_DNA"/>
</dbReference>
<keyword evidence="2" id="KW-1185">Reference proteome</keyword>
<sequence>MSADEGFDTVEHISKLRKLQEELHLMENLVSDEDFVMILITSLPESWDNYTSLYLGASGNKPTLKSHKLVAILIEEYGRH</sequence>
<name>A0A0C9XTV3_9AGAR</name>
<proteinExistence type="predicted"/>
<protein>
    <recommendedName>
        <fullName evidence="3">Retrovirus-related Pol polyprotein from transposon TNT 1-94</fullName>
    </recommendedName>
</protein>
<dbReference type="OrthoDB" id="2847449at2759"/>
<reference evidence="2" key="2">
    <citation type="submission" date="2015-01" db="EMBL/GenBank/DDBJ databases">
        <title>Evolutionary Origins and Diversification of the Mycorrhizal Mutualists.</title>
        <authorList>
            <consortium name="DOE Joint Genome Institute"/>
            <consortium name="Mycorrhizal Genomics Consortium"/>
            <person name="Kohler A."/>
            <person name="Kuo A."/>
            <person name="Nagy L.G."/>
            <person name="Floudas D."/>
            <person name="Copeland A."/>
            <person name="Barry K.W."/>
            <person name="Cichocki N."/>
            <person name="Veneault-Fourrey C."/>
            <person name="LaButti K."/>
            <person name="Lindquist E.A."/>
            <person name="Lipzen A."/>
            <person name="Lundell T."/>
            <person name="Morin E."/>
            <person name="Murat C."/>
            <person name="Riley R."/>
            <person name="Ohm R."/>
            <person name="Sun H."/>
            <person name="Tunlid A."/>
            <person name="Henrissat B."/>
            <person name="Grigoriev I.V."/>
            <person name="Hibbett D.S."/>
            <person name="Martin F."/>
        </authorList>
    </citation>
    <scope>NUCLEOTIDE SEQUENCE [LARGE SCALE GENOMIC DNA]</scope>
    <source>
        <strain evidence="2">LaAM-08-1</strain>
    </source>
</reference>
<dbReference type="AlphaFoldDB" id="A0A0C9XTV3"/>
<dbReference type="Proteomes" id="UP000054477">
    <property type="component" value="Unassembled WGS sequence"/>
</dbReference>
<evidence type="ECO:0008006" key="3">
    <source>
        <dbReference type="Google" id="ProtNLM"/>
    </source>
</evidence>
<gene>
    <name evidence="1" type="ORF">K443DRAFT_91957</name>
</gene>
<dbReference type="Pfam" id="PF14223">
    <property type="entry name" value="Retrotran_gag_2"/>
    <property type="match status" value="1"/>
</dbReference>
<accession>A0A0C9XTV3</accession>
<evidence type="ECO:0000313" key="2">
    <source>
        <dbReference type="Proteomes" id="UP000054477"/>
    </source>
</evidence>
<evidence type="ECO:0000313" key="1">
    <source>
        <dbReference type="EMBL" id="KIK05099.1"/>
    </source>
</evidence>
<reference evidence="1 2" key="1">
    <citation type="submission" date="2014-04" db="EMBL/GenBank/DDBJ databases">
        <authorList>
            <consortium name="DOE Joint Genome Institute"/>
            <person name="Kuo A."/>
            <person name="Kohler A."/>
            <person name="Nagy L.G."/>
            <person name="Floudas D."/>
            <person name="Copeland A."/>
            <person name="Barry K.W."/>
            <person name="Cichocki N."/>
            <person name="Veneault-Fourrey C."/>
            <person name="LaButti K."/>
            <person name="Lindquist E.A."/>
            <person name="Lipzen A."/>
            <person name="Lundell T."/>
            <person name="Morin E."/>
            <person name="Murat C."/>
            <person name="Sun H."/>
            <person name="Tunlid A."/>
            <person name="Henrissat B."/>
            <person name="Grigoriev I.V."/>
            <person name="Hibbett D.S."/>
            <person name="Martin F."/>
            <person name="Nordberg H.P."/>
            <person name="Cantor M.N."/>
            <person name="Hua S.X."/>
        </authorList>
    </citation>
    <scope>NUCLEOTIDE SEQUENCE [LARGE SCALE GENOMIC DNA]</scope>
    <source>
        <strain evidence="1 2">LaAM-08-1</strain>
    </source>
</reference>